<dbReference type="RefSeq" id="XP_015654427.1">
    <property type="nucleotide sequence ID" value="XM_015807032.1"/>
</dbReference>
<gene>
    <name evidence="2" type="ORF">ABB37_08140</name>
</gene>
<feature type="compositionally biased region" description="Polar residues" evidence="1">
    <location>
        <begin position="1328"/>
        <end position="1338"/>
    </location>
</feature>
<feature type="compositionally biased region" description="Basic and acidic residues" evidence="1">
    <location>
        <begin position="1034"/>
        <end position="1044"/>
    </location>
</feature>
<feature type="region of interest" description="Disordered" evidence="1">
    <location>
        <begin position="78"/>
        <end position="103"/>
    </location>
</feature>
<feature type="compositionally biased region" description="Low complexity" evidence="1">
    <location>
        <begin position="168"/>
        <end position="180"/>
    </location>
</feature>
<feature type="compositionally biased region" description="Basic residues" evidence="1">
    <location>
        <begin position="249"/>
        <end position="259"/>
    </location>
</feature>
<sequence length="1439" mass="148971">MSASAPAAADAATPNGLADTRMFLRPPPYSLRGEERLYASANSWNAGVLLAGSPLAGSSTAASSTLYRSARVMMDRPDGAERAGAGAASAERQRELQQQLQRALARQRRLERLMFHDGDDNAVGEAADEEESTEGFNDEDDDVDVEPLWQSSPLTQVLLPGTIATAAAQPSSSLPQQPSQEDPPPYRVSSVHPHVHVSLSRFREAREDEGDLGIRADSVLDVPREWRVVGRVRNTTTSPSPQPDPSWVRRQRRQQRRGGGRGPHQPSRHQPSGSAATTAEGSPAPTPASTTSTRAAAAAAAATAREASMTAAHRHTASTSNSAATVSRSAAMAPTSSQRGGSGTSEADTDAARMPTATSTSPITTAMSPSMLSVMTAALRGPSSMSLFAPSLPRHTERAQEAEGRTRPAAVAEGDADTAAAHDASVSPVLPSPIRAVAVRRPSMPSAALTDIVWDMTVWKGDSAAVADPAAATAVVLHCPRLASAAASSFSSSASSSSPSWRRSSPQVNGAGRCAGGRRVVRAVDDDDDDDDPHVGVKEASACRQSSPAPAQLPNEAAVPRRRRPAPRWAEAQGSEERKRDADGEEVADSVSLPASGDFDSPSPAARCGSGQGSAPSSGAFRALDEAADSEVPTVRRTSPGVSEPSSKCTRSSAGEDGGSSGSAQAAGSAAGTGGGGEDRESTSEHSASLRRASSASASPAPQHRSTDDDAILFHATSVGKEAVDTPQVTAPRSTAAAAAAAPMLFLSDMLRLSFSPGRDDGNDGDDNAAGESNDVDGASSSPVSGTAPGRRYNSMSAATPRSAGPPASRYFSRVESHPCDTTCEGDPVSGGGTERYPPPPPPPPRASDDGERTVTRGERSGVATTSISSSPPSPNRTAIRHAASLMTEEEEDGYAEGGPPHSSLMSARSPFYPSSPSNSAAAAASHLFPALSITPRTPTGVSNRLALSMDERGLYASTASTVAWDTMASLSVLSTTPPPAAAGDRPSFAQPRFSEDSLASCTTRSPAAAVFSTPAETRLMSLLRASTWAASTHQDDDAASEQRVEEEEEEMCTPRRCADLENVSHSSAFSSPAPPLRTSDSSPFPNGTREADGAAAAGASTAMMPPPPSFSPSLFTAMAPPQSSPFRGSGSFLHVPPSWSACHNITTNAVEEGRPSDGFEADIQLLARMTRMTVGGNGAAATAAAAPPIPSTPPKHNAEEQQQQQQRRVPSPSSSPVRFSTNSLSFFITAAGGVAAVTGGGRSPAGARRDDDDDRCRMRSGSGVYGSAVASRRSWAPRKARPGRRGKQPRTRASVSGGGGDSGRYVSSFASAAASYSRNPYHQLRFTSELTSPSPSARPSGGDGSSRNSVSGVVLLPQRLTFGSAIPSLSSQLASTVITSEGVSDSGERCSTALSTPTGNVFPTPQQQQRQESHARLHRPIPMLFTPNSAAMLLSAFI</sequence>
<reference evidence="2 3" key="1">
    <citation type="submission" date="2015-07" db="EMBL/GenBank/DDBJ databases">
        <title>High-quality genome of monoxenous trypanosomatid Leptomonas pyrrhocoris.</title>
        <authorList>
            <person name="Flegontov P."/>
            <person name="Butenko A."/>
            <person name="Firsov S."/>
            <person name="Vlcek C."/>
            <person name="Logacheva M.D."/>
            <person name="Field M."/>
            <person name="Filatov D."/>
            <person name="Flegontova O."/>
            <person name="Gerasimov E."/>
            <person name="Jackson A.P."/>
            <person name="Kelly S."/>
            <person name="Opperdoes F."/>
            <person name="O'Reilly A."/>
            <person name="Votypka J."/>
            <person name="Yurchenko V."/>
            <person name="Lukes J."/>
        </authorList>
    </citation>
    <scope>NUCLEOTIDE SEQUENCE [LARGE SCALE GENOMIC DNA]</scope>
    <source>
        <strain evidence="2">H10</strain>
    </source>
</reference>
<feature type="region of interest" description="Disordered" evidence="1">
    <location>
        <begin position="1385"/>
        <end position="1407"/>
    </location>
</feature>
<feature type="compositionally biased region" description="Low complexity" evidence="1">
    <location>
        <begin position="1202"/>
        <end position="1218"/>
    </location>
</feature>
<evidence type="ECO:0000256" key="1">
    <source>
        <dbReference type="SAM" id="MobiDB-lite"/>
    </source>
</evidence>
<feature type="region of interest" description="Disordered" evidence="1">
    <location>
        <begin position="1328"/>
        <end position="1351"/>
    </location>
</feature>
<feature type="region of interest" description="Disordered" evidence="1">
    <location>
        <begin position="1032"/>
        <end position="1117"/>
    </location>
</feature>
<feature type="region of interest" description="Disordered" evidence="1">
    <location>
        <begin position="489"/>
        <end position="739"/>
    </location>
</feature>
<feature type="compositionally biased region" description="Basic and acidic residues" evidence="1">
    <location>
        <begin position="847"/>
        <end position="860"/>
    </location>
</feature>
<feature type="compositionally biased region" description="Basic and acidic residues" evidence="1">
    <location>
        <begin position="1248"/>
        <end position="1258"/>
    </location>
</feature>
<feature type="compositionally biased region" description="Low complexity" evidence="1">
    <location>
        <begin position="1094"/>
        <end position="1104"/>
    </location>
</feature>
<dbReference type="OrthoDB" id="267497at2759"/>
<feature type="compositionally biased region" description="Low complexity" evidence="1">
    <location>
        <begin position="489"/>
        <end position="512"/>
    </location>
</feature>
<evidence type="ECO:0000313" key="3">
    <source>
        <dbReference type="Proteomes" id="UP000037923"/>
    </source>
</evidence>
<dbReference type="VEuPathDB" id="TriTrypDB:LpyrH10_22_1000"/>
<feature type="compositionally biased region" description="Low complexity" evidence="1">
    <location>
        <begin position="1"/>
        <end position="12"/>
    </location>
</feature>
<feature type="compositionally biased region" description="Pro residues" evidence="1">
    <location>
        <begin position="837"/>
        <end position="846"/>
    </location>
</feature>
<dbReference type="EMBL" id="LGTL01000022">
    <property type="protein sequence ID" value="KPA75988.1"/>
    <property type="molecule type" value="Genomic_DNA"/>
</dbReference>
<feature type="compositionally biased region" description="Low complexity" evidence="1">
    <location>
        <begin position="910"/>
        <end position="920"/>
    </location>
</feature>
<dbReference type="GeneID" id="26908425"/>
<feature type="region of interest" description="Disordered" evidence="1">
    <location>
        <begin position="115"/>
        <end position="143"/>
    </location>
</feature>
<feature type="region of interest" description="Disordered" evidence="1">
    <location>
        <begin position="1179"/>
        <end position="1218"/>
    </location>
</feature>
<proteinExistence type="predicted"/>
<feature type="region of interest" description="Disordered" evidence="1">
    <location>
        <begin position="754"/>
        <end position="920"/>
    </location>
</feature>
<accession>A0A0N0DSE9</accession>
<feature type="compositionally biased region" description="Low complexity" evidence="1">
    <location>
        <begin position="82"/>
        <end position="103"/>
    </location>
</feature>
<feature type="region of interest" description="Disordered" evidence="1">
    <location>
        <begin position="231"/>
        <end position="365"/>
    </location>
</feature>
<feature type="compositionally biased region" description="Acidic residues" evidence="1">
    <location>
        <begin position="120"/>
        <end position="143"/>
    </location>
</feature>
<feature type="compositionally biased region" description="Low complexity" evidence="1">
    <location>
        <begin position="685"/>
        <end position="702"/>
    </location>
</feature>
<feature type="compositionally biased region" description="Low complexity" evidence="1">
    <location>
        <begin position="354"/>
        <end position="365"/>
    </location>
</feature>
<dbReference type="Proteomes" id="UP000037923">
    <property type="component" value="Unassembled WGS sequence"/>
</dbReference>
<feature type="compositionally biased region" description="Polar residues" evidence="1">
    <location>
        <begin position="636"/>
        <end position="650"/>
    </location>
</feature>
<organism evidence="2 3">
    <name type="scientific">Leptomonas pyrrhocoris</name>
    <name type="common">Firebug parasite</name>
    <dbReference type="NCBI Taxonomy" id="157538"/>
    <lineage>
        <taxon>Eukaryota</taxon>
        <taxon>Discoba</taxon>
        <taxon>Euglenozoa</taxon>
        <taxon>Kinetoplastea</taxon>
        <taxon>Metakinetoplastina</taxon>
        <taxon>Trypanosomatida</taxon>
        <taxon>Trypanosomatidae</taxon>
        <taxon>Leishmaniinae</taxon>
        <taxon>Leptomonas</taxon>
    </lineage>
</organism>
<comment type="caution">
    <text evidence="2">The sequence shown here is derived from an EMBL/GenBank/DDBJ whole genome shotgun (WGS) entry which is preliminary data.</text>
</comment>
<keyword evidence="3" id="KW-1185">Reference proteome</keyword>
<dbReference type="OMA" id="SACHNIT"/>
<feature type="compositionally biased region" description="Basic residues" evidence="1">
    <location>
        <begin position="1276"/>
        <end position="1291"/>
    </location>
</feature>
<feature type="compositionally biased region" description="Polar residues" evidence="1">
    <location>
        <begin position="1393"/>
        <end position="1407"/>
    </location>
</feature>
<protein>
    <submittedName>
        <fullName evidence="2">Uncharacterized protein</fullName>
    </submittedName>
</protein>
<feature type="compositionally biased region" description="Low complexity" evidence="1">
    <location>
        <begin position="271"/>
        <end position="331"/>
    </location>
</feature>
<feature type="region of interest" description="Disordered" evidence="1">
    <location>
        <begin position="1238"/>
        <end position="1305"/>
    </location>
</feature>
<feature type="region of interest" description="Disordered" evidence="1">
    <location>
        <begin position="1"/>
        <end position="21"/>
    </location>
</feature>
<feature type="region of interest" description="Disordered" evidence="1">
    <location>
        <begin position="168"/>
        <end position="190"/>
    </location>
</feature>
<feature type="compositionally biased region" description="Low complexity" evidence="1">
    <location>
        <begin position="1260"/>
        <end position="1272"/>
    </location>
</feature>
<name>A0A0N0DSE9_LEPPY</name>
<evidence type="ECO:0000313" key="2">
    <source>
        <dbReference type="EMBL" id="KPA75988.1"/>
    </source>
</evidence>